<evidence type="ECO:0000259" key="7">
    <source>
        <dbReference type="Pfam" id="PF17917"/>
    </source>
</evidence>
<dbReference type="OrthoDB" id="6415283at2759"/>
<evidence type="ECO:0000256" key="6">
    <source>
        <dbReference type="ARBA" id="ARBA00022918"/>
    </source>
</evidence>
<gene>
    <name evidence="8" type="ORF">NPIL_562221</name>
</gene>
<keyword evidence="1" id="KW-0808">Transferase</keyword>
<keyword evidence="3" id="KW-0540">Nuclease</keyword>
<accession>A0A8X6TCS0</accession>
<dbReference type="Pfam" id="PF17917">
    <property type="entry name" value="RT_RNaseH"/>
    <property type="match status" value="1"/>
</dbReference>
<reference evidence="8" key="1">
    <citation type="submission" date="2020-08" db="EMBL/GenBank/DDBJ databases">
        <title>Multicomponent nature underlies the extraordinary mechanical properties of spider dragline silk.</title>
        <authorList>
            <person name="Kono N."/>
            <person name="Nakamura H."/>
            <person name="Mori M."/>
            <person name="Yoshida Y."/>
            <person name="Ohtoshi R."/>
            <person name="Malay A.D."/>
            <person name="Moran D.A.P."/>
            <person name="Tomita M."/>
            <person name="Numata K."/>
            <person name="Arakawa K."/>
        </authorList>
    </citation>
    <scope>NUCLEOTIDE SEQUENCE</scope>
</reference>
<sequence length="79" mass="9001">MEPKNILLSSEEQNYSTTKREALAVIWAPQKFHGHSEGAEVIISFFRNAQNPWNKRSGSLSPQELQHGKRTIIQAAQIR</sequence>
<evidence type="ECO:0000256" key="5">
    <source>
        <dbReference type="ARBA" id="ARBA00022801"/>
    </source>
</evidence>
<name>A0A8X6TCS0_NEPPI</name>
<feature type="domain" description="Reverse transcriptase RNase H-like" evidence="7">
    <location>
        <begin position="8"/>
        <end position="43"/>
    </location>
</feature>
<dbReference type="Proteomes" id="UP000887013">
    <property type="component" value="Unassembled WGS sequence"/>
</dbReference>
<dbReference type="GO" id="GO:0003964">
    <property type="term" value="F:RNA-directed DNA polymerase activity"/>
    <property type="evidence" value="ECO:0007669"/>
    <property type="project" value="UniProtKB-KW"/>
</dbReference>
<organism evidence="8 9">
    <name type="scientific">Nephila pilipes</name>
    <name type="common">Giant wood spider</name>
    <name type="synonym">Nephila maculata</name>
    <dbReference type="NCBI Taxonomy" id="299642"/>
    <lineage>
        <taxon>Eukaryota</taxon>
        <taxon>Metazoa</taxon>
        <taxon>Ecdysozoa</taxon>
        <taxon>Arthropoda</taxon>
        <taxon>Chelicerata</taxon>
        <taxon>Arachnida</taxon>
        <taxon>Araneae</taxon>
        <taxon>Araneomorphae</taxon>
        <taxon>Entelegynae</taxon>
        <taxon>Araneoidea</taxon>
        <taxon>Nephilidae</taxon>
        <taxon>Nephila</taxon>
    </lineage>
</organism>
<keyword evidence="4" id="KW-0255">Endonuclease</keyword>
<keyword evidence="9" id="KW-1185">Reference proteome</keyword>
<dbReference type="GO" id="GO:0016787">
    <property type="term" value="F:hydrolase activity"/>
    <property type="evidence" value="ECO:0007669"/>
    <property type="project" value="UniProtKB-KW"/>
</dbReference>
<proteinExistence type="predicted"/>
<evidence type="ECO:0000256" key="1">
    <source>
        <dbReference type="ARBA" id="ARBA00022679"/>
    </source>
</evidence>
<dbReference type="AlphaFoldDB" id="A0A8X6TCS0"/>
<evidence type="ECO:0000256" key="4">
    <source>
        <dbReference type="ARBA" id="ARBA00022759"/>
    </source>
</evidence>
<dbReference type="GO" id="GO:0004519">
    <property type="term" value="F:endonuclease activity"/>
    <property type="evidence" value="ECO:0007669"/>
    <property type="project" value="UniProtKB-KW"/>
</dbReference>
<evidence type="ECO:0000256" key="2">
    <source>
        <dbReference type="ARBA" id="ARBA00022695"/>
    </source>
</evidence>
<dbReference type="InterPro" id="IPR041373">
    <property type="entry name" value="RT_RNaseH"/>
</dbReference>
<comment type="caution">
    <text evidence="8">The sequence shown here is derived from an EMBL/GenBank/DDBJ whole genome shotgun (WGS) entry which is preliminary data.</text>
</comment>
<protein>
    <recommendedName>
        <fullName evidence="7">Reverse transcriptase RNase H-like domain-containing protein</fullName>
    </recommendedName>
</protein>
<keyword evidence="6" id="KW-0695">RNA-directed DNA polymerase</keyword>
<keyword evidence="5" id="KW-0378">Hydrolase</keyword>
<keyword evidence="2" id="KW-0548">Nucleotidyltransferase</keyword>
<evidence type="ECO:0000313" key="9">
    <source>
        <dbReference type="Proteomes" id="UP000887013"/>
    </source>
</evidence>
<dbReference type="EMBL" id="BMAW01055611">
    <property type="protein sequence ID" value="GFT01882.1"/>
    <property type="molecule type" value="Genomic_DNA"/>
</dbReference>
<evidence type="ECO:0000313" key="8">
    <source>
        <dbReference type="EMBL" id="GFT01882.1"/>
    </source>
</evidence>
<evidence type="ECO:0000256" key="3">
    <source>
        <dbReference type="ARBA" id="ARBA00022722"/>
    </source>
</evidence>